<keyword evidence="12" id="KW-1185">Reference proteome</keyword>
<dbReference type="Pfam" id="PF01406">
    <property type="entry name" value="tRNA-synt_1e"/>
    <property type="match status" value="1"/>
</dbReference>
<protein>
    <recommendedName>
        <fullName evidence="7">Cysteine--tRNA ligase, cytoplasmic</fullName>
    </recommendedName>
</protein>
<dbReference type="PANTHER" id="PTHR10890">
    <property type="entry name" value="CYSTEINYL-TRNA SYNTHETASE"/>
    <property type="match status" value="1"/>
</dbReference>
<proteinExistence type="predicted"/>
<keyword evidence="3" id="KW-0479">Metal-binding</keyword>
<dbReference type="InterPro" id="IPR024909">
    <property type="entry name" value="Cys-tRNA/MSH_ligase"/>
</dbReference>
<feature type="compositionally biased region" description="Basic and acidic residues" evidence="9">
    <location>
        <begin position="377"/>
        <end position="387"/>
    </location>
</feature>
<evidence type="ECO:0000256" key="7">
    <source>
        <dbReference type="ARBA" id="ARBA00039362"/>
    </source>
</evidence>
<dbReference type="InterPro" id="IPR014729">
    <property type="entry name" value="Rossmann-like_a/b/a_fold"/>
</dbReference>
<dbReference type="Proteomes" id="UP001516400">
    <property type="component" value="Unassembled WGS sequence"/>
</dbReference>
<accession>A0ABD2NLI0</accession>
<evidence type="ECO:0000313" key="12">
    <source>
        <dbReference type="Proteomes" id="UP001516400"/>
    </source>
</evidence>
<dbReference type="GO" id="GO:0046872">
    <property type="term" value="F:metal ion binding"/>
    <property type="evidence" value="ECO:0007669"/>
    <property type="project" value="UniProtKB-KW"/>
</dbReference>
<keyword evidence="6" id="KW-0067">ATP-binding</keyword>
<evidence type="ECO:0000256" key="8">
    <source>
        <dbReference type="SAM" id="Coils"/>
    </source>
</evidence>
<evidence type="ECO:0000256" key="4">
    <source>
        <dbReference type="ARBA" id="ARBA00022741"/>
    </source>
</evidence>
<dbReference type="GO" id="GO:0005524">
    <property type="term" value="F:ATP binding"/>
    <property type="evidence" value="ECO:0007669"/>
    <property type="project" value="UniProtKB-KW"/>
</dbReference>
<feature type="region of interest" description="Disordered" evidence="9">
    <location>
        <begin position="370"/>
        <end position="395"/>
    </location>
</feature>
<dbReference type="InterPro" id="IPR032678">
    <property type="entry name" value="tRNA-synt_1_cat_dom"/>
</dbReference>
<dbReference type="EMBL" id="JABFTP020000124">
    <property type="protein sequence ID" value="KAL3279547.1"/>
    <property type="molecule type" value="Genomic_DNA"/>
</dbReference>
<evidence type="ECO:0000256" key="2">
    <source>
        <dbReference type="ARBA" id="ARBA00022598"/>
    </source>
</evidence>
<gene>
    <name evidence="11" type="ORF">HHI36_017054</name>
</gene>
<sequence>MASSIFGSTLDIHTGGIDLKFPHHDNEIAQSEAHYGESEWVKYFLHSGHLTIAGCKMSKSLKNFVSIQDALSKYSSRQLRFAFLLHSWRDTLDYSQNTMESALQIEKLFNEFFLNIKDVTRNIDQYKTLVSSFTKWDKPELELMEIFLKSKENVHISLSDNIDTRSALDVLRELVLASNLYLRDRKPPNCNFLQQIALYITKMLSVFGVIEEQPKIGFPVSNKVTSDFESIVMPYLQVLSEFRENVRTQARALKATEILNDCDKLRDDILPNIGVRLEDKEGQATAVKLVDKDILLKEKEAKKNSELEKQRKKEERQAALAAADAAREALRKIPPSEMFKKEIDKYSKFDETGLPTHDIDGKEISKGQLKKLQKLHQQQEKRYKEYLSSKLNSTT</sequence>
<dbReference type="SUPFAM" id="SSF47323">
    <property type="entry name" value="Anticodon-binding domain of a subclass of class I aminoacyl-tRNA synthetases"/>
    <property type="match status" value="1"/>
</dbReference>
<evidence type="ECO:0000256" key="9">
    <source>
        <dbReference type="SAM" id="MobiDB-lite"/>
    </source>
</evidence>
<dbReference type="InterPro" id="IPR009080">
    <property type="entry name" value="tRNAsynth_Ia_anticodon-bd"/>
</dbReference>
<evidence type="ECO:0000313" key="11">
    <source>
        <dbReference type="EMBL" id="KAL3279547.1"/>
    </source>
</evidence>
<evidence type="ECO:0000256" key="5">
    <source>
        <dbReference type="ARBA" id="ARBA00022833"/>
    </source>
</evidence>
<name>A0ABD2NLI0_9CUCU</name>
<keyword evidence="2" id="KW-0436">Ligase</keyword>
<comment type="cofactor">
    <cofactor evidence="1">
        <name>Zn(2+)</name>
        <dbReference type="ChEBI" id="CHEBI:29105"/>
    </cofactor>
</comment>
<evidence type="ECO:0000256" key="3">
    <source>
        <dbReference type="ARBA" id="ARBA00022723"/>
    </source>
</evidence>
<keyword evidence="5" id="KW-0862">Zinc</keyword>
<keyword evidence="4" id="KW-0547">Nucleotide-binding</keyword>
<dbReference type="PANTHER" id="PTHR10890:SF3">
    <property type="entry name" value="CYSTEINE--TRNA LIGASE, CYTOPLASMIC"/>
    <property type="match status" value="1"/>
</dbReference>
<organism evidence="11 12">
    <name type="scientific">Cryptolaemus montrouzieri</name>
    <dbReference type="NCBI Taxonomy" id="559131"/>
    <lineage>
        <taxon>Eukaryota</taxon>
        <taxon>Metazoa</taxon>
        <taxon>Ecdysozoa</taxon>
        <taxon>Arthropoda</taxon>
        <taxon>Hexapoda</taxon>
        <taxon>Insecta</taxon>
        <taxon>Pterygota</taxon>
        <taxon>Neoptera</taxon>
        <taxon>Endopterygota</taxon>
        <taxon>Coleoptera</taxon>
        <taxon>Polyphaga</taxon>
        <taxon>Cucujiformia</taxon>
        <taxon>Coccinelloidea</taxon>
        <taxon>Coccinellidae</taxon>
        <taxon>Scymninae</taxon>
        <taxon>Scymnini</taxon>
        <taxon>Cryptolaemus</taxon>
    </lineage>
</organism>
<comment type="caution">
    <text evidence="11">The sequence shown here is derived from an EMBL/GenBank/DDBJ whole genome shotgun (WGS) entry which is preliminary data.</text>
</comment>
<dbReference type="AlphaFoldDB" id="A0ABD2NLI0"/>
<evidence type="ECO:0000259" key="10">
    <source>
        <dbReference type="Pfam" id="PF01406"/>
    </source>
</evidence>
<dbReference type="Gene3D" id="3.40.50.620">
    <property type="entry name" value="HUPs"/>
    <property type="match status" value="1"/>
</dbReference>
<dbReference type="GO" id="GO:0016874">
    <property type="term" value="F:ligase activity"/>
    <property type="evidence" value="ECO:0007669"/>
    <property type="project" value="UniProtKB-KW"/>
</dbReference>
<keyword evidence="8" id="KW-0175">Coiled coil</keyword>
<reference evidence="11 12" key="1">
    <citation type="journal article" date="2021" name="BMC Biol.">
        <title>Horizontally acquired antibacterial genes associated with adaptive radiation of ladybird beetles.</title>
        <authorList>
            <person name="Li H.S."/>
            <person name="Tang X.F."/>
            <person name="Huang Y.H."/>
            <person name="Xu Z.Y."/>
            <person name="Chen M.L."/>
            <person name="Du X.Y."/>
            <person name="Qiu B.Y."/>
            <person name="Chen P.T."/>
            <person name="Zhang W."/>
            <person name="Slipinski A."/>
            <person name="Escalona H.E."/>
            <person name="Waterhouse R.M."/>
            <person name="Zwick A."/>
            <person name="Pang H."/>
        </authorList>
    </citation>
    <scope>NUCLEOTIDE SEQUENCE [LARGE SCALE GENOMIC DNA]</scope>
    <source>
        <strain evidence="11">SYSU2018</strain>
    </source>
</reference>
<evidence type="ECO:0000256" key="1">
    <source>
        <dbReference type="ARBA" id="ARBA00001947"/>
    </source>
</evidence>
<dbReference type="SUPFAM" id="SSF52374">
    <property type="entry name" value="Nucleotidylyl transferase"/>
    <property type="match status" value="1"/>
</dbReference>
<feature type="domain" description="tRNA synthetases class I catalytic" evidence="10">
    <location>
        <begin position="1"/>
        <end position="102"/>
    </location>
</feature>
<feature type="coiled-coil region" evidence="8">
    <location>
        <begin position="295"/>
        <end position="329"/>
    </location>
</feature>
<evidence type="ECO:0000256" key="6">
    <source>
        <dbReference type="ARBA" id="ARBA00022840"/>
    </source>
</evidence>